<dbReference type="OrthoDB" id="5949851at2759"/>
<dbReference type="AlphaFoldDB" id="D1LX92"/>
<sequence length="474" mass="54283">MMPITVILIFIIVVPAFYVTSDDSSMVPTHFGGPEEILIYHKDESSDASSEKTVSQMKNFGGSIDTLAVEFNHTLPRQRIASPTFMLDLYNALQHSGQTTKYEKKALRKSDTIRSFFSRLADLSRHEPTSQVRQRYIFDLAVLSNSDKLRLAELRFPFPGQRIKKKAQIALHQLHEVPCEESATQTCFRRDTLSSQNVKQSHLNENRGMVMFQVTGIVKKWLKSKNGRQVIEISIPDNQVDDVVVLEDVVDDKALLVTYTYTKVKKQKTKKSKKSKGKKTESELEVDESGAERTKDNEEVDTEQEDTKAGRKRGRKRDRDADEDAEVEMKRDRRGATESDKRRKKKERERRKEVKEKKLQELQEKAIREENHPCRREGLTVDFDKIGWGSWIIHPKKFNAYQCVGSCPGPVDGDHNPNNHAIIQSMLNKSFPGRVSGPCCVPTKLAPISMLYYEHGNIVVKEHEDMIVEECGCR</sequence>
<dbReference type="InterPro" id="IPR015615">
    <property type="entry name" value="TGF-beta-rel"/>
</dbReference>
<dbReference type="GeneID" id="100313682"/>
<dbReference type="PANTHER" id="PTHR11848">
    <property type="entry name" value="TGF-BETA FAMILY"/>
    <property type="match status" value="1"/>
</dbReference>
<keyword evidence="9" id="KW-0325">Glycoprotein</keyword>
<feature type="chain" id="PRO_5003024294" evidence="12 16">
    <location>
        <begin position="17"/>
        <end position="474"/>
    </location>
</feature>
<dbReference type="SMART" id="SM00204">
    <property type="entry name" value="TGFB"/>
    <property type="match status" value="1"/>
</dbReference>
<keyword evidence="4" id="KW-0964">Secreted</keyword>
<evidence type="ECO:0000256" key="8">
    <source>
        <dbReference type="ARBA" id="ARBA00023157"/>
    </source>
</evidence>
<dbReference type="PROSITE" id="PS51362">
    <property type="entry name" value="TGF_BETA_2"/>
    <property type="match status" value="1"/>
</dbReference>
<evidence type="ECO:0000256" key="7">
    <source>
        <dbReference type="ARBA" id="ARBA00023030"/>
    </source>
</evidence>
<evidence type="ECO:0000256" key="1">
    <source>
        <dbReference type="ARBA" id="ARBA00004613"/>
    </source>
</evidence>
<evidence type="ECO:0000256" key="4">
    <source>
        <dbReference type="ARBA" id="ARBA00022525"/>
    </source>
</evidence>
<dbReference type="EMBL" id="GU076069">
    <property type="protein sequence ID" value="ACY92598.1"/>
    <property type="molecule type" value="mRNA"/>
</dbReference>
<dbReference type="GO" id="GO:0008083">
    <property type="term" value="F:growth factor activity"/>
    <property type="evidence" value="ECO:0007669"/>
    <property type="project" value="UniProtKB-KW"/>
</dbReference>
<dbReference type="GO" id="GO:0005125">
    <property type="term" value="F:cytokine activity"/>
    <property type="evidence" value="ECO:0007669"/>
    <property type="project" value="TreeGrafter"/>
</dbReference>
<evidence type="ECO:0000256" key="12">
    <source>
        <dbReference type="SAM" id="SignalP"/>
    </source>
</evidence>
<dbReference type="PROSITE" id="PS00250">
    <property type="entry name" value="TGF_BETA_1"/>
    <property type="match status" value="1"/>
</dbReference>
<evidence type="ECO:0000256" key="11">
    <source>
        <dbReference type="SAM" id="MobiDB-lite"/>
    </source>
</evidence>
<proteinExistence type="evidence at transcript level"/>
<evidence type="ECO:0000313" key="16">
    <source>
        <dbReference type="RefSeq" id="NP_001161612.1"/>
    </source>
</evidence>
<evidence type="ECO:0000256" key="9">
    <source>
        <dbReference type="ARBA" id="ARBA00023180"/>
    </source>
</evidence>
<evidence type="ECO:0000256" key="6">
    <source>
        <dbReference type="ARBA" id="ARBA00022729"/>
    </source>
</evidence>
<evidence type="ECO:0000313" key="15">
    <source>
        <dbReference type="Proteomes" id="UP000694865"/>
    </source>
</evidence>
<feature type="compositionally biased region" description="Basic and acidic residues" evidence="11">
    <location>
        <begin position="327"/>
        <end position="341"/>
    </location>
</feature>
<dbReference type="InterPro" id="IPR001839">
    <property type="entry name" value="TGF-b_C"/>
</dbReference>
<dbReference type="InterPro" id="IPR017948">
    <property type="entry name" value="TGFb_CS"/>
</dbReference>
<feature type="signal peptide" evidence="12 16">
    <location>
        <begin position="1"/>
        <end position="16"/>
    </location>
</feature>
<dbReference type="Gene3D" id="2.10.90.10">
    <property type="entry name" value="Cystine-knot cytokines"/>
    <property type="match status" value="1"/>
</dbReference>
<evidence type="ECO:0000256" key="2">
    <source>
        <dbReference type="ARBA" id="ARBA00006656"/>
    </source>
</evidence>
<keyword evidence="15" id="KW-1185">Reference proteome</keyword>
<dbReference type="FunFam" id="2.10.90.10:FF:000026">
    <property type="entry name" value="Nodal homolog 3-A"/>
    <property type="match status" value="1"/>
</dbReference>
<feature type="domain" description="TGF-beta family profile" evidence="13">
    <location>
        <begin position="348"/>
        <end position="474"/>
    </location>
</feature>
<gene>
    <name evidence="16" type="primary">LOC100313682</name>
</gene>
<evidence type="ECO:0000256" key="10">
    <source>
        <dbReference type="RuleBase" id="RU000354"/>
    </source>
</evidence>
<keyword evidence="3" id="KW-0217">Developmental protein</keyword>
<dbReference type="KEGG" id="sko:100313682"/>
<dbReference type="RefSeq" id="NP_001161612.1">
    <property type="nucleotide sequence ID" value="NM_001168140.1"/>
</dbReference>
<evidence type="ECO:0000256" key="3">
    <source>
        <dbReference type="ARBA" id="ARBA00022473"/>
    </source>
</evidence>
<dbReference type="Gene3D" id="2.60.120.970">
    <property type="match status" value="1"/>
</dbReference>
<dbReference type="PANTHER" id="PTHR11848:SF302">
    <property type="entry name" value="TGF-BETA FAMILY PROFILE DOMAIN-CONTAINING PROTEIN"/>
    <property type="match status" value="1"/>
</dbReference>
<dbReference type="SUPFAM" id="SSF57501">
    <property type="entry name" value="Cystine-knot cytokines"/>
    <property type="match status" value="1"/>
</dbReference>
<dbReference type="Pfam" id="PF00688">
    <property type="entry name" value="TGFb_propeptide"/>
    <property type="match status" value="1"/>
</dbReference>
<keyword evidence="8" id="KW-1015">Disulfide bond</keyword>
<evidence type="ECO:0000256" key="5">
    <source>
        <dbReference type="ARBA" id="ARBA00022685"/>
    </source>
</evidence>
<dbReference type="PRINTS" id="PR00669">
    <property type="entry name" value="INHIBINA"/>
</dbReference>
<reference evidence="14" key="1">
    <citation type="submission" date="2009-10" db="EMBL/GenBank/DDBJ databases">
        <authorList>
            <person name="Freeman R.M.Jr."/>
            <person name="Wu M.M."/>
            <person name="Gerhart J.J."/>
        </authorList>
    </citation>
    <scope>NUCLEOTIDE SEQUENCE</scope>
</reference>
<name>D1LX92_SACKO</name>
<keyword evidence="7 10" id="KW-0339">Growth factor</keyword>
<keyword evidence="5" id="KW-0165">Cleavage on pair of basic residues</keyword>
<reference evidence="14" key="2">
    <citation type="submission" date="2009-11" db="EMBL/GenBank/DDBJ databases">
        <title>Evolution of Nodal signaling in deuterostomes.</title>
        <authorList>
            <person name="Wlizla M."/>
            <person name="Darras S."/>
            <person name="Gerhart J.J."/>
            <person name="Lowe C.J."/>
        </authorList>
    </citation>
    <scope>NUCLEOTIDE SEQUENCE</scope>
</reference>
<dbReference type="InterPro" id="IPR029034">
    <property type="entry name" value="Cystine-knot_cytokine"/>
</dbReference>
<dbReference type="InterPro" id="IPR001111">
    <property type="entry name" value="TGF-b_propeptide"/>
</dbReference>
<comment type="subcellular location">
    <subcellularLocation>
        <location evidence="1">Secreted</location>
    </subcellularLocation>
</comment>
<dbReference type="GO" id="GO:0005615">
    <property type="term" value="C:extracellular space"/>
    <property type="evidence" value="ECO:0007669"/>
    <property type="project" value="TreeGrafter"/>
</dbReference>
<evidence type="ECO:0000259" key="13">
    <source>
        <dbReference type="PROSITE" id="PS51362"/>
    </source>
</evidence>
<organism evidence="14">
    <name type="scientific">Saccoglossus kowalevskii</name>
    <name type="common">Acorn worm</name>
    <dbReference type="NCBI Taxonomy" id="10224"/>
    <lineage>
        <taxon>Eukaryota</taxon>
        <taxon>Metazoa</taxon>
        <taxon>Hemichordata</taxon>
        <taxon>Enteropneusta</taxon>
        <taxon>Harrimaniidae</taxon>
        <taxon>Saccoglossus</taxon>
    </lineage>
</organism>
<feature type="compositionally biased region" description="Basic residues" evidence="11">
    <location>
        <begin position="266"/>
        <end position="277"/>
    </location>
</feature>
<feature type="region of interest" description="Disordered" evidence="11">
    <location>
        <begin position="266"/>
        <end position="357"/>
    </location>
</feature>
<keyword evidence="6 12" id="KW-0732">Signal</keyword>
<accession>D1LX92</accession>
<reference evidence="16" key="3">
    <citation type="submission" date="2025-05" db="UniProtKB">
        <authorList>
            <consortium name="RefSeq"/>
        </authorList>
    </citation>
    <scope>IDENTIFICATION</scope>
</reference>
<protein>
    <submittedName>
        <fullName evidence="14 16">Nodal B</fullName>
    </submittedName>
</protein>
<dbReference type="Proteomes" id="UP000694865">
    <property type="component" value="Unplaced"/>
</dbReference>
<dbReference type="Pfam" id="PF00019">
    <property type="entry name" value="TGF_beta"/>
    <property type="match status" value="1"/>
</dbReference>
<evidence type="ECO:0000313" key="14">
    <source>
        <dbReference type="EMBL" id="ACY92598.1"/>
    </source>
</evidence>
<comment type="similarity">
    <text evidence="2 10">Belongs to the TGF-beta family.</text>
</comment>
<dbReference type="CDD" id="cd13759">
    <property type="entry name" value="TGF_beta_NODAL"/>
    <property type="match status" value="1"/>
</dbReference>